<reference evidence="1 2" key="1">
    <citation type="journal article" date="2019" name="Environ. Microbiol.">
        <title>At the nexus of three kingdoms: the genome of the mycorrhizal fungus Gigaspora margarita provides insights into plant, endobacterial and fungal interactions.</title>
        <authorList>
            <person name="Venice F."/>
            <person name="Ghignone S."/>
            <person name="Salvioli di Fossalunga A."/>
            <person name="Amselem J."/>
            <person name="Novero M."/>
            <person name="Xianan X."/>
            <person name="Sedzielewska Toro K."/>
            <person name="Morin E."/>
            <person name="Lipzen A."/>
            <person name="Grigoriev I.V."/>
            <person name="Henrissat B."/>
            <person name="Martin F.M."/>
            <person name="Bonfante P."/>
        </authorList>
    </citation>
    <scope>NUCLEOTIDE SEQUENCE [LARGE SCALE GENOMIC DNA]</scope>
    <source>
        <strain evidence="1 2">BEG34</strain>
    </source>
</reference>
<organism evidence="1 2">
    <name type="scientific">Gigaspora margarita</name>
    <dbReference type="NCBI Taxonomy" id="4874"/>
    <lineage>
        <taxon>Eukaryota</taxon>
        <taxon>Fungi</taxon>
        <taxon>Fungi incertae sedis</taxon>
        <taxon>Mucoromycota</taxon>
        <taxon>Glomeromycotina</taxon>
        <taxon>Glomeromycetes</taxon>
        <taxon>Diversisporales</taxon>
        <taxon>Gigasporaceae</taxon>
        <taxon>Gigaspora</taxon>
    </lineage>
</organism>
<proteinExistence type="predicted"/>
<evidence type="ECO:0000313" key="2">
    <source>
        <dbReference type="Proteomes" id="UP000439903"/>
    </source>
</evidence>
<name>A0A8H3XJY1_GIGMA</name>
<gene>
    <name evidence="1" type="ORF">F8M41_024984</name>
</gene>
<protein>
    <submittedName>
        <fullName evidence="1">Uncharacterized protein</fullName>
    </submittedName>
</protein>
<dbReference type="EMBL" id="WTPW01000874">
    <property type="protein sequence ID" value="KAF0472748.1"/>
    <property type="molecule type" value="Genomic_DNA"/>
</dbReference>
<keyword evidence="2" id="KW-1185">Reference proteome</keyword>
<sequence length="137" mass="14657">MLQRISNDYRQELQDDRSLLLQHISFLPATIQAGHLSINNTPTTLPTVLTAQNVNLPLLTTSALQQSLTTLLAAFTIGPLSILATTGSQQPDYFSGSHHNSPTSPTGPSCNLTLLVSTGSGEQLSTLEDKATTSSFY</sequence>
<dbReference type="OrthoDB" id="2421129at2759"/>
<accession>A0A8H3XJY1</accession>
<dbReference type="Proteomes" id="UP000439903">
    <property type="component" value="Unassembled WGS sequence"/>
</dbReference>
<evidence type="ECO:0000313" key="1">
    <source>
        <dbReference type="EMBL" id="KAF0472748.1"/>
    </source>
</evidence>
<comment type="caution">
    <text evidence="1">The sequence shown here is derived from an EMBL/GenBank/DDBJ whole genome shotgun (WGS) entry which is preliminary data.</text>
</comment>
<dbReference type="AlphaFoldDB" id="A0A8H3XJY1"/>